<evidence type="ECO:0000256" key="3">
    <source>
        <dbReference type="ARBA" id="ARBA00020392"/>
    </source>
</evidence>
<dbReference type="EMBL" id="FNBS01000015">
    <property type="protein sequence ID" value="SDF50832.1"/>
    <property type="molecule type" value="Genomic_DNA"/>
</dbReference>
<sequence>MKKFEFNLQPVLNLKEQSEKIEKERLSKIMAEINLQKEKLHNLTKHLNEVLEERKDEISKGTTALKIAESDAYVRKIQQMIEDKRNLIKKLEKDADLVRENLLKISKEKKALENLREKQFTEYQYLLNLEQNKVIDEQISFRVAKSY</sequence>
<keyword evidence="12" id="KW-0969">Cilium</keyword>
<evidence type="ECO:0000256" key="9">
    <source>
        <dbReference type="ARBA" id="ARBA00023136"/>
    </source>
</evidence>
<gene>
    <name evidence="12" type="ORF">SAMN04244560_00829</name>
</gene>
<keyword evidence="12" id="KW-0282">Flagellum</keyword>
<comment type="similarity">
    <text evidence="2">Belongs to the FliJ family.</text>
</comment>
<evidence type="ECO:0000256" key="11">
    <source>
        <dbReference type="SAM" id="Coils"/>
    </source>
</evidence>
<evidence type="ECO:0000256" key="4">
    <source>
        <dbReference type="ARBA" id="ARBA00022448"/>
    </source>
</evidence>
<dbReference type="GO" id="GO:0015031">
    <property type="term" value="P:protein transport"/>
    <property type="evidence" value="ECO:0007669"/>
    <property type="project" value="UniProtKB-KW"/>
</dbReference>
<dbReference type="GO" id="GO:0044781">
    <property type="term" value="P:bacterial-type flagellum organization"/>
    <property type="evidence" value="ECO:0007669"/>
    <property type="project" value="UniProtKB-KW"/>
</dbReference>
<dbReference type="GO" id="GO:0006935">
    <property type="term" value="P:chemotaxis"/>
    <property type="evidence" value="ECO:0007669"/>
    <property type="project" value="UniProtKB-KW"/>
</dbReference>
<accession>A0A1I1XM30</accession>
<keyword evidence="9" id="KW-0472">Membrane</keyword>
<comment type="subcellular location">
    <subcellularLocation>
        <location evidence="1">Cell membrane</location>
        <topology evidence="1">Peripheral membrane protein</topology>
        <orientation evidence="1">Cytoplasmic side</orientation>
    </subcellularLocation>
</comment>
<proteinExistence type="inferred from homology"/>
<evidence type="ECO:0000256" key="8">
    <source>
        <dbReference type="ARBA" id="ARBA00022927"/>
    </source>
</evidence>
<dbReference type="AlphaFoldDB" id="A0A1I1XM30"/>
<keyword evidence="11" id="KW-0175">Coiled coil</keyword>
<keyword evidence="7" id="KW-1005">Bacterial flagellum biogenesis</keyword>
<dbReference type="RefSeq" id="WP_003866705.1">
    <property type="nucleotide sequence ID" value="NZ_FNBS01000015.1"/>
</dbReference>
<evidence type="ECO:0000313" key="12">
    <source>
        <dbReference type="EMBL" id="SDF50832.1"/>
    </source>
</evidence>
<dbReference type="Pfam" id="PF02050">
    <property type="entry name" value="FliJ"/>
    <property type="match status" value="1"/>
</dbReference>
<reference evidence="12 13" key="1">
    <citation type="submission" date="2016-10" db="EMBL/GenBank/DDBJ databases">
        <authorList>
            <person name="de Groot N.N."/>
        </authorList>
    </citation>
    <scope>NUCLEOTIDE SEQUENCE [LARGE SCALE GENOMIC DNA]</scope>
    <source>
        <strain evidence="12 13">DSM 569</strain>
    </source>
</reference>
<keyword evidence="4" id="KW-0813">Transport</keyword>
<evidence type="ECO:0000256" key="10">
    <source>
        <dbReference type="ARBA" id="ARBA00023225"/>
    </source>
</evidence>
<protein>
    <recommendedName>
        <fullName evidence="3">Flagellar FliJ protein</fullName>
    </recommendedName>
</protein>
<dbReference type="NCBIfam" id="TIGR02473">
    <property type="entry name" value="flagell_FliJ"/>
    <property type="match status" value="1"/>
</dbReference>
<evidence type="ECO:0000256" key="5">
    <source>
        <dbReference type="ARBA" id="ARBA00022475"/>
    </source>
</evidence>
<keyword evidence="8" id="KW-0653">Protein transport</keyword>
<feature type="coiled-coil region" evidence="11">
    <location>
        <begin position="33"/>
        <end position="118"/>
    </location>
</feature>
<keyword evidence="10" id="KW-1006">Bacterial flagellum protein export</keyword>
<keyword evidence="12" id="KW-0966">Cell projection</keyword>
<dbReference type="InterPro" id="IPR053716">
    <property type="entry name" value="Flag_assembly_chemotaxis_eff"/>
</dbReference>
<dbReference type="GO" id="GO:0071973">
    <property type="term" value="P:bacterial-type flagellum-dependent cell motility"/>
    <property type="evidence" value="ECO:0007669"/>
    <property type="project" value="InterPro"/>
</dbReference>
<dbReference type="GO" id="GO:0005886">
    <property type="term" value="C:plasma membrane"/>
    <property type="evidence" value="ECO:0007669"/>
    <property type="project" value="UniProtKB-SubCell"/>
</dbReference>
<dbReference type="Gene3D" id="1.10.287.1700">
    <property type="match status" value="1"/>
</dbReference>
<dbReference type="InterPro" id="IPR012823">
    <property type="entry name" value="Flagell_FliJ"/>
</dbReference>
<name>A0A1I1XM30_THETY</name>
<dbReference type="GO" id="GO:0009288">
    <property type="term" value="C:bacterial-type flagellum"/>
    <property type="evidence" value="ECO:0007669"/>
    <property type="project" value="InterPro"/>
</dbReference>
<dbReference type="Proteomes" id="UP000183404">
    <property type="component" value="Unassembled WGS sequence"/>
</dbReference>
<evidence type="ECO:0000256" key="1">
    <source>
        <dbReference type="ARBA" id="ARBA00004413"/>
    </source>
</evidence>
<keyword evidence="6" id="KW-0145">Chemotaxis</keyword>
<evidence type="ECO:0000256" key="6">
    <source>
        <dbReference type="ARBA" id="ARBA00022500"/>
    </source>
</evidence>
<keyword evidence="5" id="KW-1003">Cell membrane</keyword>
<organism evidence="12 13">
    <name type="scientific">Thermoanaerobacter thermohydrosulfuricus</name>
    <name type="common">Clostridium thermohydrosulfuricum</name>
    <dbReference type="NCBI Taxonomy" id="1516"/>
    <lineage>
        <taxon>Bacteria</taxon>
        <taxon>Bacillati</taxon>
        <taxon>Bacillota</taxon>
        <taxon>Clostridia</taxon>
        <taxon>Thermoanaerobacterales</taxon>
        <taxon>Thermoanaerobacteraceae</taxon>
        <taxon>Thermoanaerobacter</taxon>
    </lineage>
</organism>
<evidence type="ECO:0000256" key="7">
    <source>
        <dbReference type="ARBA" id="ARBA00022795"/>
    </source>
</evidence>
<evidence type="ECO:0000256" key="2">
    <source>
        <dbReference type="ARBA" id="ARBA00010004"/>
    </source>
</evidence>
<evidence type="ECO:0000313" key="13">
    <source>
        <dbReference type="Proteomes" id="UP000183404"/>
    </source>
</evidence>